<keyword evidence="3" id="KW-0132">Cell division</keyword>
<keyword evidence="5" id="KW-0833">Ubl conjugation pathway</keyword>
<comment type="similarity">
    <text evidence="1">Belongs to the APC5 family.</text>
</comment>
<name>A0A1D1ZAZ5_9ARAE</name>
<evidence type="ECO:0000313" key="8">
    <source>
        <dbReference type="EMBL" id="JAT64070.1"/>
    </source>
</evidence>
<dbReference type="PANTHER" id="PTHR12830:SF9">
    <property type="entry name" value="ANAPHASE-PROMOTING COMPLEX SUBUNIT 5"/>
    <property type="match status" value="1"/>
</dbReference>
<protein>
    <recommendedName>
        <fullName evidence="2">Anaphase-promoting complex subunit 5</fullName>
    </recommendedName>
</protein>
<feature type="domain" description="Anaphase-promoting complex subunit 5" evidence="7">
    <location>
        <begin position="352"/>
        <end position="453"/>
    </location>
</feature>
<evidence type="ECO:0000256" key="1">
    <source>
        <dbReference type="ARBA" id="ARBA00007450"/>
    </source>
</evidence>
<organism evidence="8">
    <name type="scientific">Anthurium amnicola</name>
    <dbReference type="NCBI Taxonomy" id="1678845"/>
    <lineage>
        <taxon>Eukaryota</taxon>
        <taxon>Viridiplantae</taxon>
        <taxon>Streptophyta</taxon>
        <taxon>Embryophyta</taxon>
        <taxon>Tracheophyta</taxon>
        <taxon>Spermatophyta</taxon>
        <taxon>Magnoliopsida</taxon>
        <taxon>Liliopsida</taxon>
        <taxon>Araceae</taxon>
        <taxon>Pothoideae</taxon>
        <taxon>Potheae</taxon>
        <taxon>Anthurium</taxon>
    </lineage>
</organism>
<sequence length="948" mass="104595">FSSSFGWGKRCGWEGVGGLSVMARASKEGLSSGVVNLTPHKIAVCHLVQYFAPAAQATLPVPFKSVAQHNRLGLFLFSLTRACNDFLEPPLDELIAQFKAVGVGGFEDDWFVDWLSIDLTSRLSALSSPDDLYNFFEKLRNILSPAEVTNTEDDQFLLDPSSHLGVFIRCCILAFNLLTFEGVCHLLTNMAAYCSSTDPTYELPEEDAFNHDCILQGSLENPEMNIGGSVSDKYRHDSEAGTSVGESSVFHIRAPRSLYGMAEDVQISVDSEFKVSDYGTHCDDYAVPIGDLYGDDDHQEGLFLRSKWQIQGYLNEQADSLERHAGSFPLNSFEAILKQLKKLAPDLHHVQYLQYLNSLYHDDYISALDHLHCYFDYSAGMDGIFTGSSTSSVSGIQVGRFESALLCLGIMHSRFGHSKQALEVLADAVRISHQCNDDSCLAYTLAAMCDLLSEISISSTSGIIGSQYSLGLGTLSTQQQLLILLKRSLKRAESLKLTCLMAFNHLALAKFDLKHVKRPLLPFGPKASTNLRTNPTLVCKELRLSSYLLSEFASDGLSLPIDNGAFSSAWLKNLQKLLNSPESLRANRLNDYDIFHFTSQPSPIPGSVLQLAGASYLLRATSWELYGSAPLVRANALIYVSCFADAASSLELSLAYVKLIQHLAVFKGYKEAFIALKLAEEKFFSVSKSHIQLLKLQLLHERALHRGQLKLAQKVCDELGVLATSITGVDMELKTEASLRHARTLLQANQFSQAADVAHSLFCACYKFNLHAENATILLLLAEIHKKSGNAVQGLPYALASLSFCRTFNLDLLEASATLMIAELWLFLGSSHAKRASSLVHRTLPMILGHGGLELRARANIALVKCHLCDPGFTVSEDPDIVLDPLRQATEDLQVLEYHEMAAEAFYLMAMIYNMLGQVQEREEAAAFFKKHITALENPADESDPFAL</sequence>
<feature type="non-terminal residue" evidence="8">
    <location>
        <position position="1"/>
    </location>
</feature>
<evidence type="ECO:0000256" key="2">
    <source>
        <dbReference type="ARBA" id="ARBA00016066"/>
    </source>
</evidence>
<keyword evidence="4" id="KW-0498">Mitosis</keyword>
<evidence type="ECO:0000256" key="5">
    <source>
        <dbReference type="ARBA" id="ARBA00022786"/>
    </source>
</evidence>
<evidence type="ECO:0000256" key="3">
    <source>
        <dbReference type="ARBA" id="ARBA00022618"/>
    </source>
</evidence>
<dbReference type="AlphaFoldDB" id="A0A1D1ZAZ5"/>
<gene>
    <name evidence="8" type="primary">APC5_1</name>
    <name evidence="8" type="ORF">g.56472</name>
</gene>
<dbReference type="GO" id="GO:0051301">
    <property type="term" value="P:cell division"/>
    <property type="evidence" value="ECO:0007669"/>
    <property type="project" value="UniProtKB-KW"/>
</dbReference>
<proteinExistence type="inferred from homology"/>
<reference evidence="8" key="1">
    <citation type="submission" date="2015-07" db="EMBL/GenBank/DDBJ databases">
        <title>Transcriptome Assembly of Anthurium amnicola.</title>
        <authorList>
            <person name="Suzuki J."/>
        </authorList>
    </citation>
    <scope>NUCLEOTIDE SEQUENCE</scope>
</reference>
<dbReference type="GO" id="GO:0005680">
    <property type="term" value="C:anaphase-promoting complex"/>
    <property type="evidence" value="ECO:0007669"/>
    <property type="project" value="InterPro"/>
</dbReference>
<dbReference type="GO" id="GO:0031145">
    <property type="term" value="P:anaphase-promoting complex-dependent catabolic process"/>
    <property type="evidence" value="ECO:0007669"/>
    <property type="project" value="TreeGrafter"/>
</dbReference>
<dbReference type="InterPro" id="IPR026000">
    <property type="entry name" value="Apc5_dom"/>
</dbReference>
<dbReference type="InterPro" id="IPR037679">
    <property type="entry name" value="Apc5"/>
</dbReference>
<dbReference type="EMBL" id="GDJX01003866">
    <property type="protein sequence ID" value="JAT64070.1"/>
    <property type="molecule type" value="Transcribed_RNA"/>
</dbReference>
<dbReference type="PANTHER" id="PTHR12830">
    <property type="entry name" value="ANAPHASE-PROMOTING COMPLEX SUBUNIT 5"/>
    <property type="match status" value="1"/>
</dbReference>
<accession>A0A1D1ZAZ5</accession>
<evidence type="ECO:0000259" key="7">
    <source>
        <dbReference type="Pfam" id="PF12862"/>
    </source>
</evidence>
<keyword evidence="6" id="KW-0131">Cell cycle</keyword>
<dbReference type="GO" id="GO:0070979">
    <property type="term" value="P:protein K11-linked ubiquitination"/>
    <property type="evidence" value="ECO:0007669"/>
    <property type="project" value="TreeGrafter"/>
</dbReference>
<evidence type="ECO:0000256" key="4">
    <source>
        <dbReference type="ARBA" id="ARBA00022776"/>
    </source>
</evidence>
<dbReference type="Pfam" id="PF12862">
    <property type="entry name" value="ANAPC5"/>
    <property type="match status" value="1"/>
</dbReference>
<dbReference type="CDD" id="cd16270">
    <property type="entry name" value="Apc5_N"/>
    <property type="match status" value="1"/>
</dbReference>
<dbReference type="GO" id="GO:0045842">
    <property type="term" value="P:positive regulation of mitotic metaphase/anaphase transition"/>
    <property type="evidence" value="ECO:0007669"/>
    <property type="project" value="TreeGrafter"/>
</dbReference>
<evidence type="ECO:0000256" key="6">
    <source>
        <dbReference type="ARBA" id="ARBA00023306"/>
    </source>
</evidence>